<protein>
    <recommendedName>
        <fullName evidence="3">Exonuclease</fullName>
    </recommendedName>
</protein>
<evidence type="ECO:0000313" key="2">
    <source>
        <dbReference type="Proteomes" id="UP001163293"/>
    </source>
</evidence>
<keyword evidence="2" id="KW-1185">Reference proteome</keyword>
<dbReference type="RefSeq" id="WP_264398670.1">
    <property type="nucleotide sequence ID" value="NZ_CP101180.1"/>
</dbReference>
<organism evidence="1 2">
    <name type="scientific">Paenarthrobacter ureafaciens</name>
    <dbReference type="NCBI Taxonomy" id="37931"/>
    <lineage>
        <taxon>Bacteria</taxon>
        <taxon>Bacillati</taxon>
        <taxon>Actinomycetota</taxon>
        <taxon>Actinomycetes</taxon>
        <taxon>Micrococcales</taxon>
        <taxon>Micrococcaceae</taxon>
        <taxon>Paenarthrobacter</taxon>
    </lineage>
</organism>
<dbReference type="EMBL" id="CP101185">
    <property type="protein sequence ID" value="UYV96825.1"/>
    <property type="molecule type" value="Genomic_DNA"/>
</dbReference>
<name>A0AAX3EG14_PAEUR</name>
<reference evidence="1" key="1">
    <citation type="submission" date="2022-07" db="EMBL/GenBank/DDBJ databases">
        <authorList>
            <person name="Wu T."/>
        </authorList>
    </citation>
    <scope>NUCLEOTIDE SEQUENCE</scope>
    <source>
        <strain evidence="1">SD-1</strain>
    </source>
</reference>
<gene>
    <name evidence="1" type="ORF">NL394_17505</name>
</gene>
<proteinExistence type="predicted"/>
<dbReference type="AlphaFoldDB" id="A0AAX3EG14"/>
<dbReference type="Proteomes" id="UP001163293">
    <property type="component" value="Chromosome"/>
</dbReference>
<accession>A0AAX3EG14</accession>
<sequence length="266" mass="29195">MSLKFSHEGHRYTLDGKRPTSVTTILGGAIPKPALPYWAANQAAQYAIDNPGAPYDTIRKAPWDVRDKAAERGTAVHALAEALHNGEDITFDDELAGYIDGYLDFLDRFGVEPVLSECNVGIRNIYPGKNVAGRFDLLARIPKLHGDKVVMIDLKTAKGVYGETKLQTAAYSKADFYTTDADGETELELPHIEATYVAHVTPMDREGENARYGDAPLGTNLYLLAPDPEAIDRHYAMFRAAAYTYYTTRERDLIPAPMAAPLSAAA</sequence>
<evidence type="ECO:0000313" key="1">
    <source>
        <dbReference type="EMBL" id="UYV96825.1"/>
    </source>
</evidence>
<evidence type="ECO:0008006" key="3">
    <source>
        <dbReference type="Google" id="ProtNLM"/>
    </source>
</evidence>